<evidence type="ECO:0000313" key="2">
    <source>
        <dbReference type="EMBL" id="CAL1389845.1"/>
    </source>
</evidence>
<proteinExistence type="predicted"/>
<dbReference type="AlphaFoldDB" id="A0AAV2EWK8"/>
<dbReference type="InterPro" id="IPR008395">
    <property type="entry name" value="Agenet-like_dom"/>
</dbReference>
<protein>
    <recommendedName>
        <fullName evidence="1">Agenet-like domain-containing protein</fullName>
    </recommendedName>
</protein>
<feature type="domain" description="Agenet-like" evidence="1">
    <location>
        <begin position="30"/>
        <end position="80"/>
    </location>
</feature>
<name>A0AAV2EWK8_9ROSI</name>
<dbReference type="EMBL" id="OZ034818">
    <property type="protein sequence ID" value="CAL1389845.1"/>
    <property type="molecule type" value="Genomic_DNA"/>
</dbReference>
<reference evidence="2 3" key="1">
    <citation type="submission" date="2024-04" db="EMBL/GenBank/DDBJ databases">
        <authorList>
            <person name="Fracassetti M."/>
        </authorList>
    </citation>
    <scope>NUCLEOTIDE SEQUENCE [LARGE SCALE GENOMIC DNA]</scope>
</reference>
<organism evidence="2 3">
    <name type="scientific">Linum trigynum</name>
    <dbReference type="NCBI Taxonomy" id="586398"/>
    <lineage>
        <taxon>Eukaryota</taxon>
        <taxon>Viridiplantae</taxon>
        <taxon>Streptophyta</taxon>
        <taxon>Embryophyta</taxon>
        <taxon>Tracheophyta</taxon>
        <taxon>Spermatophyta</taxon>
        <taxon>Magnoliopsida</taxon>
        <taxon>eudicotyledons</taxon>
        <taxon>Gunneridae</taxon>
        <taxon>Pentapetalae</taxon>
        <taxon>rosids</taxon>
        <taxon>fabids</taxon>
        <taxon>Malpighiales</taxon>
        <taxon>Linaceae</taxon>
        <taxon>Linum</taxon>
    </lineage>
</organism>
<accession>A0AAV2EWK8</accession>
<evidence type="ECO:0000259" key="1">
    <source>
        <dbReference type="Pfam" id="PF05641"/>
    </source>
</evidence>
<gene>
    <name evidence="2" type="ORF">LTRI10_LOCUS30674</name>
</gene>
<dbReference type="Proteomes" id="UP001497516">
    <property type="component" value="Chromosome 5"/>
</dbReference>
<dbReference type="Pfam" id="PF05641">
    <property type="entry name" value="Agenet"/>
    <property type="match status" value="1"/>
</dbReference>
<sequence>MYDLFPLMNPCLRCFENSGTALGSIKLRRGNLVEILGRDNEPDGGSWFPGQVISAREAHFIVSYESPGDEDGELLTEKVVERRKEELYRRLSLSIQDRVPLAVQ</sequence>
<keyword evidence="3" id="KW-1185">Reference proteome</keyword>
<evidence type="ECO:0000313" key="3">
    <source>
        <dbReference type="Proteomes" id="UP001497516"/>
    </source>
</evidence>